<feature type="transmembrane region" description="Helical" evidence="3">
    <location>
        <begin position="441"/>
        <end position="458"/>
    </location>
</feature>
<comment type="caution">
    <text evidence="4">The sequence shown here is derived from an EMBL/GenBank/DDBJ whole genome shotgun (WGS) entry which is preliminary data.</text>
</comment>
<feature type="region of interest" description="Disordered" evidence="2">
    <location>
        <begin position="232"/>
        <end position="257"/>
    </location>
</feature>
<evidence type="ECO:0000313" key="5">
    <source>
        <dbReference type="Proteomes" id="UP000738325"/>
    </source>
</evidence>
<gene>
    <name evidence="4" type="ORF">BGZ99_005345</name>
</gene>
<protein>
    <submittedName>
        <fullName evidence="4">Uncharacterized protein</fullName>
    </submittedName>
</protein>
<reference evidence="4" key="1">
    <citation type="journal article" date="2020" name="Fungal Divers.">
        <title>Resolving the Mortierellaceae phylogeny through synthesis of multi-gene phylogenetics and phylogenomics.</title>
        <authorList>
            <person name="Vandepol N."/>
            <person name="Liber J."/>
            <person name="Desiro A."/>
            <person name="Na H."/>
            <person name="Kennedy M."/>
            <person name="Barry K."/>
            <person name="Grigoriev I.V."/>
            <person name="Miller A.N."/>
            <person name="O'Donnell K."/>
            <person name="Stajich J.E."/>
            <person name="Bonito G."/>
        </authorList>
    </citation>
    <scope>NUCLEOTIDE SEQUENCE</scope>
    <source>
        <strain evidence="4">REB-010B</strain>
    </source>
</reference>
<evidence type="ECO:0000256" key="3">
    <source>
        <dbReference type="SAM" id="Phobius"/>
    </source>
</evidence>
<feature type="transmembrane region" description="Helical" evidence="3">
    <location>
        <begin position="488"/>
        <end position="508"/>
    </location>
</feature>
<evidence type="ECO:0000256" key="1">
    <source>
        <dbReference type="SAM" id="Coils"/>
    </source>
</evidence>
<evidence type="ECO:0000313" key="4">
    <source>
        <dbReference type="EMBL" id="KAG0319012.1"/>
    </source>
</evidence>
<dbReference type="EMBL" id="JAAAIP010000342">
    <property type="protein sequence ID" value="KAG0319012.1"/>
    <property type="molecule type" value="Genomic_DNA"/>
</dbReference>
<organism evidence="4 5">
    <name type="scientific">Dissophora globulifera</name>
    <dbReference type="NCBI Taxonomy" id="979702"/>
    <lineage>
        <taxon>Eukaryota</taxon>
        <taxon>Fungi</taxon>
        <taxon>Fungi incertae sedis</taxon>
        <taxon>Mucoromycota</taxon>
        <taxon>Mortierellomycotina</taxon>
        <taxon>Mortierellomycetes</taxon>
        <taxon>Mortierellales</taxon>
        <taxon>Mortierellaceae</taxon>
        <taxon>Dissophora</taxon>
    </lineage>
</organism>
<dbReference type="AlphaFoldDB" id="A0A9P6RK37"/>
<feature type="coiled-coil region" evidence="1">
    <location>
        <begin position="44"/>
        <end position="176"/>
    </location>
</feature>
<evidence type="ECO:0000256" key="2">
    <source>
        <dbReference type="SAM" id="MobiDB-lite"/>
    </source>
</evidence>
<keyword evidence="3" id="KW-0812">Transmembrane</keyword>
<name>A0A9P6RK37_9FUNG</name>
<accession>A0A9P6RK37</accession>
<keyword evidence="3" id="KW-0472">Membrane</keyword>
<keyword evidence="1" id="KW-0175">Coiled coil</keyword>
<sequence length="518" mass="58271">MSQNKTIPLADFSSGTPEMTLREEVLIEHMRGQERKLLQHAELIEILYEEKHKLMERQVQLEADLDKAVKSLEAANVELKKIQKREDWLEEMLEKTIEEKDLTDKRFEASKECIEEHLAAIRILTARSEKAREREEKATDESNVLTLRLIAMESQRNRLAKDLQAMEAEIVSLSKENLDMRVVNEQLIYEQQLGAASIDNPITEHPSILSETYQQSLWEELNKGVPWSDTAVDPATVPLPEDYQNDSDGSSTLGTALSASSGHYRSAAFSDNDSEGRGGDGGCRSLTSSAAVAASSSAPIATPQDPALQQPSSDLWAEVTALIESRLGVFEPDFHAEFRDFKQSIKEAQERATQELRRDFQEFVQVNSVQQSESVRATEQRMGADLDAVQRQVSLKLEAMHQQLNDTVCNAITQSKRDGNDDDKRNNHNDRITNNNTRTKIYVIAGGTLFTIALITILRTPEAFGIHRSGLPSVLHQISTCVSMRTGFLWLFHAPWCAFGEFLYYMAWDTVQSVASPN</sequence>
<proteinExistence type="predicted"/>
<dbReference type="Proteomes" id="UP000738325">
    <property type="component" value="Unassembled WGS sequence"/>
</dbReference>
<keyword evidence="3" id="KW-1133">Transmembrane helix</keyword>
<keyword evidence="5" id="KW-1185">Reference proteome</keyword>